<protein>
    <submittedName>
        <fullName evidence="1">Uncharacterized protein</fullName>
    </submittedName>
</protein>
<dbReference type="Proteomes" id="UP000027586">
    <property type="component" value="Unassembled WGS sequence"/>
</dbReference>
<gene>
    <name evidence="1" type="ORF">LCOR_02339.1</name>
</gene>
<dbReference type="VEuPathDB" id="FungiDB:LCOR_02339.1"/>
<comment type="caution">
    <text evidence="1">The sequence shown here is derived from an EMBL/GenBank/DDBJ whole genome shotgun (WGS) entry which is preliminary data.</text>
</comment>
<dbReference type="AlphaFoldDB" id="A0A068RLN2"/>
<dbReference type="EMBL" id="CBTN010000007">
    <property type="protein sequence ID" value="CDH50630.1"/>
    <property type="molecule type" value="Genomic_DNA"/>
</dbReference>
<accession>A0A068RLN2</accession>
<proteinExistence type="predicted"/>
<evidence type="ECO:0000313" key="2">
    <source>
        <dbReference type="Proteomes" id="UP000027586"/>
    </source>
</evidence>
<name>A0A068RLN2_9FUNG</name>
<reference evidence="1" key="1">
    <citation type="submission" date="2013-08" db="EMBL/GenBank/DDBJ databases">
        <title>Gene expansion shapes genome architecture in the human pathogen Lichtheimia corymbifera: an evolutionary genomics analysis in the ancient terrestrial Mucorales (Mucoromycotina).</title>
        <authorList>
            <person name="Schwartze V.U."/>
            <person name="Winter S."/>
            <person name="Shelest E."/>
            <person name="Marcet-Houben M."/>
            <person name="Horn F."/>
            <person name="Wehner S."/>
            <person name="Hoffmann K."/>
            <person name="Riege K."/>
            <person name="Sammeth M."/>
            <person name="Nowrousian M."/>
            <person name="Valiante V."/>
            <person name="Linde J."/>
            <person name="Jacobsen I.D."/>
            <person name="Marz M."/>
            <person name="Brakhage A.A."/>
            <person name="Gabaldon T."/>
            <person name="Bocker S."/>
            <person name="Voigt K."/>
        </authorList>
    </citation>
    <scope>NUCLEOTIDE SEQUENCE [LARGE SCALE GENOMIC DNA]</scope>
    <source>
        <strain evidence="1">FSU 9682</strain>
    </source>
</reference>
<organism evidence="1 2">
    <name type="scientific">Lichtheimia corymbifera JMRC:FSU:9682</name>
    <dbReference type="NCBI Taxonomy" id="1263082"/>
    <lineage>
        <taxon>Eukaryota</taxon>
        <taxon>Fungi</taxon>
        <taxon>Fungi incertae sedis</taxon>
        <taxon>Mucoromycota</taxon>
        <taxon>Mucoromycotina</taxon>
        <taxon>Mucoromycetes</taxon>
        <taxon>Mucorales</taxon>
        <taxon>Lichtheimiaceae</taxon>
        <taxon>Lichtheimia</taxon>
    </lineage>
</organism>
<sequence length="147" mass="16737">MSFLLLRMPLEKLNLVTTWCAPSLKVFPKNVADLRTTCNWKEPSQSPVDTRWLLDNIKIAGCEFKSSYMRPLTTVQWANAQIDGDALKDYNRLGATQTITWLVLSGLYRASQEFTSYVGDIKIGLDQDEKATWDITIHELSLDDGYT</sequence>
<evidence type="ECO:0000313" key="1">
    <source>
        <dbReference type="EMBL" id="CDH50630.1"/>
    </source>
</evidence>
<keyword evidence="2" id="KW-1185">Reference proteome</keyword>